<evidence type="ECO:0000256" key="5">
    <source>
        <dbReference type="ARBA" id="ARBA00023136"/>
    </source>
</evidence>
<dbReference type="RefSeq" id="WP_146685907.1">
    <property type="nucleotide sequence ID" value="NZ_LT629750.1"/>
</dbReference>
<protein>
    <submittedName>
        <fullName evidence="7">Membrane protein involved in the export of O-antigen and teichoic acid</fullName>
    </submittedName>
</protein>
<organism evidence="7 8">
    <name type="scientific">Bradyrhizobium canariense</name>
    <dbReference type="NCBI Taxonomy" id="255045"/>
    <lineage>
        <taxon>Bacteria</taxon>
        <taxon>Pseudomonadati</taxon>
        <taxon>Pseudomonadota</taxon>
        <taxon>Alphaproteobacteria</taxon>
        <taxon>Hyphomicrobiales</taxon>
        <taxon>Nitrobacteraceae</taxon>
        <taxon>Bradyrhizobium</taxon>
    </lineage>
</organism>
<dbReference type="Proteomes" id="UP000243904">
    <property type="component" value="Chromosome I"/>
</dbReference>
<gene>
    <name evidence="7" type="ORF">SAMN05444158_0078</name>
</gene>
<proteinExistence type="predicted"/>
<evidence type="ECO:0000256" key="4">
    <source>
        <dbReference type="ARBA" id="ARBA00022989"/>
    </source>
</evidence>
<reference evidence="8" key="1">
    <citation type="submission" date="2016-10" db="EMBL/GenBank/DDBJ databases">
        <authorList>
            <person name="Varghese N."/>
            <person name="Submissions S."/>
        </authorList>
    </citation>
    <scope>NUCLEOTIDE SEQUENCE [LARGE SCALE GENOMIC DNA]</scope>
    <source>
        <strain evidence="8">GAS369</strain>
    </source>
</reference>
<feature type="transmembrane region" description="Helical" evidence="6">
    <location>
        <begin position="43"/>
        <end position="64"/>
    </location>
</feature>
<name>A0A1H1M3H9_9BRAD</name>
<evidence type="ECO:0000256" key="1">
    <source>
        <dbReference type="ARBA" id="ARBA00004651"/>
    </source>
</evidence>
<feature type="transmembrane region" description="Helical" evidence="6">
    <location>
        <begin position="159"/>
        <end position="178"/>
    </location>
</feature>
<dbReference type="InterPro" id="IPR050833">
    <property type="entry name" value="Poly_Biosynth_Transport"/>
</dbReference>
<feature type="transmembrane region" description="Helical" evidence="6">
    <location>
        <begin position="341"/>
        <end position="365"/>
    </location>
</feature>
<accession>A0A1H1M3H9</accession>
<evidence type="ECO:0000256" key="3">
    <source>
        <dbReference type="ARBA" id="ARBA00022692"/>
    </source>
</evidence>
<dbReference type="EMBL" id="LT629750">
    <property type="protein sequence ID" value="SDR81378.1"/>
    <property type="molecule type" value="Genomic_DNA"/>
</dbReference>
<evidence type="ECO:0000313" key="8">
    <source>
        <dbReference type="Proteomes" id="UP000243904"/>
    </source>
</evidence>
<keyword evidence="3 6" id="KW-0812">Transmembrane</keyword>
<evidence type="ECO:0000256" key="6">
    <source>
        <dbReference type="SAM" id="Phobius"/>
    </source>
</evidence>
<feature type="transmembrane region" description="Helical" evidence="6">
    <location>
        <begin position="127"/>
        <end position="147"/>
    </location>
</feature>
<keyword evidence="4 6" id="KW-1133">Transmembrane helix</keyword>
<feature type="transmembrane region" description="Helical" evidence="6">
    <location>
        <begin position="377"/>
        <end position="397"/>
    </location>
</feature>
<feature type="transmembrane region" description="Helical" evidence="6">
    <location>
        <begin position="269"/>
        <end position="288"/>
    </location>
</feature>
<evidence type="ECO:0000313" key="7">
    <source>
        <dbReference type="EMBL" id="SDR81378.1"/>
    </source>
</evidence>
<feature type="transmembrane region" description="Helical" evidence="6">
    <location>
        <begin position="184"/>
        <end position="208"/>
    </location>
</feature>
<feature type="transmembrane region" description="Helical" evidence="6">
    <location>
        <begin position="12"/>
        <end position="31"/>
    </location>
</feature>
<feature type="transmembrane region" description="Helical" evidence="6">
    <location>
        <begin position="462"/>
        <end position="484"/>
    </location>
</feature>
<sequence>MLKRLVQNTVISAIVFGAVAVLGVVVIPIIIRTWGVTEFGLIVLARLLLPSGLLGIIDFGLPEVTTQVVARAREHRNWAIGGSQLLLLTIVSVLLAGTLSALSWFMIPLMVAQFKIEPAHVASFTDILRYTTAANLLLFPALVWEGVVKGFERYGLLRVAEFFTTALYVAATIYVANAGYPYEVVAYCFLGSNVLRALILLGSATAAFQRYRTTLSMPSRDVRKDVLTRCLLVMQGKLIGGIIAPIQPFLIGIYLGPQSVGIYDTLVRIPRLVKVVASLLTSALLPVVSRLDQRANVKQFNRFGEAGIALLPMVTVPPMVAAAVLSPAIMQIWIGPQITPYAHWMGVMFVVAMSAQYVIFGNTLFMTRTKVQSRLNWLMSIQLAIWAVVTFATAQWLGERAYILGQAIGTVATLPWQLSIFVKELQIAPKKFLVAVCTHLAILAVGAVMLAAFLHFRAYPGIVMIAILMCAYSAAAWIAQYFLVLDRKERSLFLDFGRSFLGRPDASPAIL</sequence>
<comment type="subcellular location">
    <subcellularLocation>
        <location evidence="1">Cell membrane</location>
        <topology evidence="1">Multi-pass membrane protein</topology>
    </subcellularLocation>
</comment>
<dbReference type="GO" id="GO:0005886">
    <property type="term" value="C:plasma membrane"/>
    <property type="evidence" value="ECO:0007669"/>
    <property type="project" value="UniProtKB-SubCell"/>
</dbReference>
<feature type="transmembrane region" description="Helical" evidence="6">
    <location>
        <begin position="433"/>
        <end position="456"/>
    </location>
</feature>
<keyword evidence="8" id="KW-1185">Reference proteome</keyword>
<dbReference type="Pfam" id="PF01943">
    <property type="entry name" value="Polysacc_synt"/>
    <property type="match status" value="1"/>
</dbReference>
<feature type="transmembrane region" description="Helical" evidence="6">
    <location>
        <begin position="85"/>
        <end position="107"/>
    </location>
</feature>
<evidence type="ECO:0000256" key="2">
    <source>
        <dbReference type="ARBA" id="ARBA00022475"/>
    </source>
</evidence>
<keyword evidence="5 6" id="KW-0472">Membrane</keyword>
<dbReference type="AlphaFoldDB" id="A0A1H1M3H9"/>
<feature type="transmembrane region" description="Helical" evidence="6">
    <location>
        <begin position="309"/>
        <end position="335"/>
    </location>
</feature>
<keyword evidence="2" id="KW-1003">Cell membrane</keyword>
<dbReference type="PANTHER" id="PTHR30250:SF26">
    <property type="entry name" value="PSMA PROTEIN"/>
    <property type="match status" value="1"/>
</dbReference>
<dbReference type="PANTHER" id="PTHR30250">
    <property type="entry name" value="PST FAMILY PREDICTED COLANIC ACID TRANSPORTER"/>
    <property type="match status" value="1"/>
</dbReference>
<feature type="transmembrane region" description="Helical" evidence="6">
    <location>
        <begin position="238"/>
        <end position="257"/>
    </location>
</feature>
<dbReference type="InterPro" id="IPR002797">
    <property type="entry name" value="Polysacc_synth"/>
</dbReference>
<feature type="transmembrane region" description="Helical" evidence="6">
    <location>
        <begin position="403"/>
        <end position="421"/>
    </location>
</feature>